<keyword evidence="3" id="KW-1185">Reference proteome</keyword>
<dbReference type="Proteomes" id="UP000500767">
    <property type="component" value="Plasmid unnamed1"/>
</dbReference>
<evidence type="ECO:0000256" key="1">
    <source>
        <dbReference type="SAM" id="SignalP"/>
    </source>
</evidence>
<organism evidence="2 3">
    <name type="scientific">Lichenicola cladoniae</name>
    <dbReference type="NCBI Taxonomy" id="1484109"/>
    <lineage>
        <taxon>Bacteria</taxon>
        <taxon>Pseudomonadati</taxon>
        <taxon>Pseudomonadota</taxon>
        <taxon>Alphaproteobacteria</taxon>
        <taxon>Acetobacterales</taxon>
        <taxon>Acetobacteraceae</taxon>
        <taxon>Lichenicola</taxon>
    </lineage>
</organism>
<geneLocation type="plasmid" evidence="2 3">
    <name>unnamed1</name>
</geneLocation>
<dbReference type="InterPro" id="IPR025737">
    <property type="entry name" value="FApF"/>
</dbReference>
<proteinExistence type="predicted"/>
<name>A0A6M8HYC0_9PROT</name>
<accession>A0A6M8HYC0</accession>
<evidence type="ECO:0008006" key="4">
    <source>
        <dbReference type="Google" id="ProtNLM"/>
    </source>
</evidence>
<dbReference type="Pfam" id="PF13557">
    <property type="entry name" value="Phenol_MetA_deg"/>
    <property type="match status" value="1"/>
</dbReference>
<dbReference type="EMBL" id="CP053709">
    <property type="protein sequence ID" value="QKE93081.1"/>
    <property type="molecule type" value="Genomic_DNA"/>
</dbReference>
<feature type="signal peptide" evidence="1">
    <location>
        <begin position="1"/>
        <end position="23"/>
    </location>
</feature>
<gene>
    <name evidence="2" type="ORF">HN018_23075</name>
</gene>
<keyword evidence="1" id="KW-0732">Signal</keyword>
<dbReference type="RefSeq" id="WP_171836254.1">
    <property type="nucleotide sequence ID" value="NZ_CP053709.1"/>
</dbReference>
<feature type="chain" id="PRO_5026889926" description="Transporter" evidence="1">
    <location>
        <begin position="24"/>
        <end position="326"/>
    </location>
</feature>
<evidence type="ECO:0000313" key="3">
    <source>
        <dbReference type="Proteomes" id="UP000500767"/>
    </source>
</evidence>
<protein>
    <recommendedName>
        <fullName evidence="4">Transporter</fullName>
    </recommendedName>
</protein>
<sequence length="326" mass="35040">MRSKIVASGACFALFLSTTISRGAEGGFYSGPIGGSDIRSAFLSDPGSLSINLSGSPQWSDLYTGPNGGPNPAARSVAFSVQALVGGLSYVYPWTFAGGKFGSKIQDQYVFACFRKNSARQCDSGFTDPYTDILIYSVHLGLFGARPPAPGSGHLALPYGLTMAPAFSMSLPLGRYNVRELLNQGHNVAIFVPNISFTYTTGANLSIGDATEISTRLYYEVSADNPKTGYRNGDTLVDDFALTERVHHWQFGINGTVAQATNNDTLHGVSRPVDGNRLFDFLIGPVVQYDVPAWHSSFGIKALYDAASHDRLEHNLVVARATISLF</sequence>
<evidence type="ECO:0000313" key="2">
    <source>
        <dbReference type="EMBL" id="QKE93081.1"/>
    </source>
</evidence>
<reference evidence="2 3" key="1">
    <citation type="journal article" date="2014" name="World J. Microbiol. Biotechnol.">
        <title>Biodiversity and physiological characteristics of Antarctic and Arctic lichens-associated bacteria.</title>
        <authorList>
            <person name="Lee Y.M."/>
            <person name="Kim E.H."/>
            <person name="Lee H.K."/>
            <person name="Hong S.G."/>
        </authorList>
    </citation>
    <scope>NUCLEOTIDE SEQUENCE [LARGE SCALE GENOMIC DNA]</scope>
    <source>
        <strain evidence="2 3">PAMC 26569</strain>
        <plasmid evidence="2">unnamed1</plasmid>
    </source>
</reference>
<dbReference type="KEGG" id="lck:HN018_23075"/>
<keyword evidence="2" id="KW-0614">Plasmid</keyword>
<dbReference type="AlphaFoldDB" id="A0A6M8HYC0"/>